<dbReference type="RefSeq" id="XP_045276317.1">
    <property type="nucleotide sequence ID" value="XM_045420159.1"/>
</dbReference>
<evidence type="ECO:0000313" key="1">
    <source>
        <dbReference type="EMBL" id="EEQ89379.2"/>
    </source>
</evidence>
<keyword evidence="2" id="KW-1185">Reference proteome</keyword>
<dbReference type="Proteomes" id="UP000002039">
    <property type="component" value="Unassembled WGS sequence"/>
</dbReference>
<reference evidence="2" key="1">
    <citation type="journal article" date="2015" name="PLoS Genet.">
        <title>The dynamic genome and transcriptome of the human fungal pathogen Blastomyces and close relative Emmonsia.</title>
        <authorList>
            <person name="Munoz J.F."/>
            <person name="Gauthier G.M."/>
            <person name="Desjardins C.A."/>
            <person name="Gallo J.E."/>
            <person name="Holder J."/>
            <person name="Sullivan T.D."/>
            <person name="Marty A.J."/>
            <person name="Carmen J.C."/>
            <person name="Chen Z."/>
            <person name="Ding L."/>
            <person name="Gujja S."/>
            <person name="Magrini V."/>
            <person name="Misas E."/>
            <person name="Mitreva M."/>
            <person name="Priest M."/>
            <person name="Saif S."/>
            <person name="Whiston E.A."/>
            <person name="Young S."/>
            <person name="Zeng Q."/>
            <person name="Goldman W.E."/>
            <person name="Mardis E.R."/>
            <person name="Taylor J.W."/>
            <person name="McEwen J.G."/>
            <person name="Clay O.K."/>
            <person name="Klein B.S."/>
            <person name="Cuomo C.A."/>
        </authorList>
    </citation>
    <scope>NUCLEOTIDE SEQUENCE [LARGE SCALE GENOMIC DNA]</scope>
    <source>
        <strain evidence="2">ER-3 / ATCC MYA-2586</strain>
    </source>
</reference>
<organism evidence="1 2">
    <name type="scientific">Ajellomyces dermatitidis (strain ER-3 / ATCC MYA-2586)</name>
    <name type="common">Blastomyces dermatitidis</name>
    <dbReference type="NCBI Taxonomy" id="559297"/>
    <lineage>
        <taxon>Eukaryota</taxon>
        <taxon>Fungi</taxon>
        <taxon>Dikarya</taxon>
        <taxon>Ascomycota</taxon>
        <taxon>Pezizomycotina</taxon>
        <taxon>Eurotiomycetes</taxon>
        <taxon>Eurotiomycetidae</taxon>
        <taxon>Onygenales</taxon>
        <taxon>Ajellomycetaceae</taxon>
        <taxon>Blastomyces</taxon>
    </lineage>
</organism>
<gene>
    <name evidence="1" type="ORF">BDCG_04499</name>
</gene>
<name>A0ABP2EYR0_AJEDR</name>
<sequence>MAFFDAPLGSTGTPPRCFSFHQSLLQVPGRLRLPSPSKRCKVTPLAEPSSAKKNRAHYEHRFCKSLSRDCPAVELPKSSRMALFYPSSSDW</sequence>
<dbReference type="EMBL" id="EQ999976">
    <property type="protein sequence ID" value="EEQ89379.2"/>
    <property type="molecule type" value="Genomic_DNA"/>
</dbReference>
<protein>
    <submittedName>
        <fullName evidence="1">Uncharacterized protein</fullName>
    </submittedName>
</protein>
<accession>A0ABP2EYR0</accession>
<proteinExistence type="predicted"/>
<evidence type="ECO:0000313" key="2">
    <source>
        <dbReference type="Proteomes" id="UP000002039"/>
    </source>
</evidence>
<dbReference type="GeneID" id="69026640"/>